<evidence type="ECO:0008006" key="8">
    <source>
        <dbReference type="Google" id="ProtNLM"/>
    </source>
</evidence>
<evidence type="ECO:0000256" key="2">
    <source>
        <dbReference type="ARBA" id="ARBA00022475"/>
    </source>
</evidence>
<reference evidence="7" key="1">
    <citation type="journal article" date="2015" name="Nature">
        <title>Complex archaea that bridge the gap between prokaryotes and eukaryotes.</title>
        <authorList>
            <person name="Spang A."/>
            <person name="Saw J.H."/>
            <person name="Jorgensen S.L."/>
            <person name="Zaremba-Niedzwiedzka K."/>
            <person name="Martijn J."/>
            <person name="Lind A.E."/>
            <person name="van Eijk R."/>
            <person name="Schleper C."/>
            <person name="Guy L."/>
            <person name="Ettema T.J."/>
        </authorList>
    </citation>
    <scope>NUCLEOTIDE SEQUENCE</scope>
</reference>
<feature type="transmembrane region" description="Helical" evidence="6">
    <location>
        <begin position="183"/>
        <end position="202"/>
    </location>
</feature>
<dbReference type="PANTHER" id="PTHR38825">
    <property type="entry name" value="LYSINE EXPORTER PROTEIN (LYSE/YGGA)"/>
    <property type="match status" value="1"/>
</dbReference>
<keyword evidence="4 6" id="KW-1133">Transmembrane helix</keyword>
<dbReference type="EMBL" id="LAZR01000449">
    <property type="protein sequence ID" value="KKN68438.1"/>
    <property type="molecule type" value="Genomic_DNA"/>
</dbReference>
<feature type="transmembrane region" description="Helical" evidence="6">
    <location>
        <begin position="111"/>
        <end position="136"/>
    </location>
</feature>
<evidence type="ECO:0000256" key="4">
    <source>
        <dbReference type="ARBA" id="ARBA00022989"/>
    </source>
</evidence>
<evidence type="ECO:0000256" key="1">
    <source>
        <dbReference type="ARBA" id="ARBA00004651"/>
    </source>
</evidence>
<organism evidence="7">
    <name type="scientific">marine sediment metagenome</name>
    <dbReference type="NCBI Taxonomy" id="412755"/>
    <lineage>
        <taxon>unclassified sequences</taxon>
        <taxon>metagenomes</taxon>
        <taxon>ecological metagenomes</taxon>
    </lineage>
</organism>
<dbReference type="AlphaFoldDB" id="A0A0F9VRQ2"/>
<dbReference type="InterPro" id="IPR001123">
    <property type="entry name" value="LeuE-type"/>
</dbReference>
<evidence type="ECO:0000256" key="3">
    <source>
        <dbReference type="ARBA" id="ARBA00022692"/>
    </source>
</evidence>
<evidence type="ECO:0000256" key="6">
    <source>
        <dbReference type="SAM" id="Phobius"/>
    </source>
</evidence>
<proteinExistence type="predicted"/>
<sequence>MNELLTFLASAIVISLSGVLAPGALTAATIAAGARRRWAGTMIAVGHGIVELPLIVLIVIGMDKLLKVEGVRIGIGLAGGVFLLMMAWGMFRALRHPTSDDNQAASATRHPILIGIILSASNPYFLLWWATVGLALATKAVSLGVMAFVLFALIHWLLDLIWLTILSWVTFGGGKLMGNVPQRVILGICAAAMVFFGGTFLWEAGWSLHSLLAGS</sequence>
<gene>
    <name evidence="7" type="ORF">LCGC14_0451660</name>
</gene>
<comment type="subcellular location">
    <subcellularLocation>
        <location evidence="1">Cell membrane</location>
        <topology evidence="1">Multi-pass membrane protein</topology>
    </subcellularLocation>
</comment>
<evidence type="ECO:0000256" key="5">
    <source>
        <dbReference type="ARBA" id="ARBA00023136"/>
    </source>
</evidence>
<feature type="transmembrane region" description="Helical" evidence="6">
    <location>
        <begin position="148"/>
        <end position="171"/>
    </location>
</feature>
<comment type="caution">
    <text evidence="7">The sequence shown here is derived from an EMBL/GenBank/DDBJ whole genome shotgun (WGS) entry which is preliminary data.</text>
</comment>
<dbReference type="GO" id="GO:0005886">
    <property type="term" value="C:plasma membrane"/>
    <property type="evidence" value="ECO:0007669"/>
    <property type="project" value="UniProtKB-SubCell"/>
</dbReference>
<name>A0A0F9VRQ2_9ZZZZ</name>
<accession>A0A0F9VRQ2</accession>
<keyword evidence="3 6" id="KW-0812">Transmembrane</keyword>
<feature type="transmembrane region" description="Helical" evidence="6">
    <location>
        <begin position="73"/>
        <end position="91"/>
    </location>
</feature>
<protein>
    <recommendedName>
        <fullName evidence="8">Lysine transporter LysE</fullName>
    </recommendedName>
</protein>
<keyword evidence="5 6" id="KW-0472">Membrane</keyword>
<dbReference type="Pfam" id="PF01810">
    <property type="entry name" value="LysE"/>
    <property type="match status" value="1"/>
</dbReference>
<dbReference type="PANTHER" id="PTHR38825:SF1">
    <property type="entry name" value="TRANSPORTER, LYSE FAMILY"/>
    <property type="match status" value="1"/>
</dbReference>
<evidence type="ECO:0000313" key="7">
    <source>
        <dbReference type="EMBL" id="KKN68438.1"/>
    </source>
</evidence>
<dbReference type="GO" id="GO:0006865">
    <property type="term" value="P:amino acid transport"/>
    <property type="evidence" value="ECO:0007669"/>
    <property type="project" value="InterPro"/>
</dbReference>
<feature type="transmembrane region" description="Helical" evidence="6">
    <location>
        <begin position="37"/>
        <end position="61"/>
    </location>
</feature>
<keyword evidence="2" id="KW-1003">Cell membrane</keyword>